<protein>
    <submittedName>
        <fullName evidence="4">Uncharacterized protein</fullName>
    </submittedName>
</protein>
<dbReference type="FunCoup" id="W3XB04">
    <property type="interactions" value="5"/>
</dbReference>
<name>W3XB04_PESFW</name>
<feature type="region of interest" description="Disordered" evidence="2">
    <location>
        <begin position="327"/>
        <end position="394"/>
    </location>
</feature>
<dbReference type="AlphaFoldDB" id="W3XB04"/>
<sequence>MKLAVQTALLAALLSAVDQCLATSHHRHHHRRHSKPEISDRNTTGDIIHQKNLELKARGLDTCTFPSSDGLIAITPGSDNAGWAMSPDQPCTCGSYCPYACPPGQVSAQWKDGSTYATTDRMAGGLYCGLDGKAVKPFTSKPFCVDGTGTVQAVNKVGKVVSFCQTVLPGNEDILIPNDVSDTLTLAVPDTSYWQSTASHFYINPPGVDSDKGCHWGDDSTPIGNWAPYVAGANTDASGLTYVKVGTNPIWQGSSLYDTKPTFGLKIECTSGSCVGLPCTVDGSGVTSDLKATGAGGSDFCVVTVPKGGQANIVVYSLDGSSDSATTSSVATTTSKAQPTTTSTTSTSTSTSSTTSTTSSSKTTSTSTSSSSTSSTASSTTLTRSSSSSPAKSSSSAVVSLVIGGIFQENGTTTASETGSSSAQSTAAATTGDSAGSGESSTGSAQATESSKSESSAAQGNGAIAGLIVAIVAAACIL</sequence>
<keyword evidence="3" id="KW-0732">Signal</keyword>
<comment type="similarity">
    <text evidence="1">Belongs to the SUN family.</text>
</comment>
<dbReference type="Pfam" id="PF03856">
    <property type="entry name" value="SUN"/>
    <property type="match status" value="1"/>
</dbReference>
<dbReference type="EMBL" id="KI912111">
    <property type="protein sequence ID" value="ETS82356.1"/>
    <property type="molecule type" value="Genomic_DNA"/>
</dbReference>
<feature type="region of interest" description="Disordered" evidence="2">
    <location>
        <begin position="25"/>
        <end position="45"/>
    </location>
</feature>
<feature type="signal peptide" evidence="3">
    <location>
        <begin position="1"/>
        <end position="22"/>
    </location>
</feature>
<dbReference type="RefSeq" id="XP_007831004.1">
    <property type="nucleotide sequence ID" value="XM_007832813.1"/>
</dbReference>
<evidence type="ECO:0000256" key="3">
    <source>
        <dbReference type="SAM" id="SignalP"/>
    </source>
</evidence>
<feature type="region of interest" description="Disordered" evidence="2">
    <location>
        <begin position="412"/>
        <end position="458"/>
    </location>
</feature>
<dbReference type="GeneID" id="19269245"/>
<dbReference type="OrthoDB" id="5554151at2759"/>
<dbReference type="InterPro" id="IPR005556">
    <property type="entry name" value="SUN"/>
</dbReference>
<dbReference type="HOGENOM" id="CLU_026108_2_0_1"/>
<organism evidence="4 5">
    <name type="scientific">Pestalotiopsis fici (strain W106-1 / CGMCC3.15140)</name>
    <dbReference type="NCBI Taxonomy" id="1229662"/>
    <lineage>
        <taxon>Eukaryota</taxon>
        <taxon>Fungi</taxon>
        <taxon>Dikarya</taxon>
        <taxon>Ascomycota</taxon>
        <taxon>Pezizomycotina</taxon>
        <taxon>Sordariomycetes</taxon>
        <taxon>Xylariomycetidae</taxon>
        <taxon>Amphisphaeriales</taxon>
        <taxon>Sporocadaceae</taxon>
        <taxon>Pestalotiopsis</taxon>
    </lineage>
</organism>
<dbReference type="PANTHER" id="PTHR31654">
    <property type="entry name" value="SECRETED BETA-GLUCOSIDASE ADG3-RELATED"/>
    <property type="match status" value="1"/>
</dbReference>
<gene>
    <name evidence="4" type="ORF">PFICI_04232</name>
</gene>
<dbReference type="Proteomes" id="UP000030651">
    <property type="component" value="Unassembled WGS sequence"/>
</dbReference>
<dbReference type="InParanoid" id="W3XB04"/>
<dbReference type="KEGG" id="pfy:PFICI_04232"/>
<feature type="compositionally biased region" description="Basic residues" evidence="2">
    <location>
        <begin position="25"/>
        <end position="34"/>
    </location>
</feature>
<evidence type="ECO:0000313" key="4">
    <source>
        <dbReference type="EMBL" id="ETS82356.1"/>
    </source>
</evidence>
<dbReference type="OMA" id="FGVKIEC"/>
<evidence type="ECO:0000256" key="1">
    <source>
        <dbReference type="ARBA" id="ARBA00010579"/>
    </source>
</evidence>
<feature type="chain" id="PRO_5004834469" evidence="3">
    <location>
        <begin position="23"/>
        <end position="478"/>
    </location>
</feature>
<accession>W3XB04</accession>
<evidence type="ECO:0000256" key="2">
    <source>
        <dbReference type="SAM" id="MobiDB-lite"/>
    </source>
</evidence>
<proteinExistence type="inferred from homology"/>
<dbReference type="PANTHER" id="PTHR31654:SF0">
    <property type="entry name" value="SECRETED BETA-GLUCOSIDASE ADG3-RELATED"/>
    <property type="match status" value="1"/>
</dbReference>
<evidence type="ECO:0000313" key="5">
    <source>
        <dbReference type="Proteomes" id="UP000030651"/>
    </source>
</evidence>
<keyword evidence="5" id="KW-1185">Reference proteome</keyword>
<dbReference type="InterPro" id="IPR053088">
    <property type="entry name" value="Beta-glucosidase/SUN-like"/>
</dbReference>
<reference evidence="5" key="1">
    <citation type="journal article" date="2015" name="BMC Genomics">
        <title>Genomic and transcriptomic analysis of the endophytic fungus Pestalotiopsis fici reveals its lifestyle and high potential for synthesis of natural products.</title>
        <authorList>
            <person name="Wang X."/>
            <person name="Zhang X."/>
            <person name="Liu L."/>
            <person name="Xiang M."/>
            <person name="Wang W."/>
            <person name="Sun X."/>
            <person name="Che Y."/>
            <person name="Guo L."/>
            <person name="Liu G."/>
            <person name="Guo L."/>
            <person name="Wang C."/>
            <person name="Yin W.B."/>
            <person name="Stadler M."/>
            <person name="Zhang X."/>
            <person name="Liu X."/>
        </authorList>
    </citation>
    <scope>NUCLEOTIDE SEQUENCE [LARGE SCALE GENOMIC DNA]</scope>
    <source>
        <strain evidence="5">W106-1 / CGMCC3.15140</strain>
    </source>
</reference>
<dbReference type="eggNOG" id="ENOG502QWHV">
    <property type="taxonomic scope" value="Eukaryota"/>
</dbReference>